<sequence>MARLPIPLRLLLLAGVASASPAIFLRNDKCTAEGLQSCASQGLSDAFCCAKDSICISLSGGSTVMCCPKDKSCSAILPITCDVNAQDPTTSMKSPIKTLALNSTLPKCAKNTMCCPFGYSCADDGKMCTKDADQSRLPEGYTPPTTTTSTAVQKATDSQQASATASAEGSQDQGSSVGPEKMSIIGGVVGGILVLMLLSALIFFYLRGRRRDGPASSSSSSYAGSVSSSKGLHGKEISAPIPNEETIRTDFGRRSPSTFSSIRHSMASTIAARDERTMHRKSNLSIPNRFGSPSPYLPGHSPAIARFSTASNDDFHARTGKVAGARVPAIRDMKTNRYSQTAQPERGSERIDVFADAYTAETANSGSGPHHDNRTTSVGALMKEAAKPNGSRRHVPGTTPRI</sequence>
<dbReference type="Proteomes" id="UP001251528">
    <property type="component" value="Unassembled WGS sequence"/>
</dbReference>
<name>A0AAJ0CZX1_9HYPO</name>
<feature type="compositionally biased region" description="Low complexity" evidence="1">
    <location>
        <begin position="216"/>
        <end position="229"/>
    </location>
</feature>
<evidence type="ECO:0008006" key="6">
    <source>
        <dbReference type="Google" id="ProtNLM"/>
    </source>
</evidence>
<feature type="transmembrane region" description="Helical" evidence="2">
    <location>
        <begin position="184"/>
        <end position="206"/>
    </location>
</feature>
<evidence type="ECO:0000313" key="4">
    <source>
        <dbReference type="EMBL" id="KAK2612458.1"/>
    </source>
</evidence>
<protein>
    <recommendedName>
        <fullName evidence="6">Mid2 domain-containing protein</fullName>
    </recommendedName>
</protein>
<feature type="chain" id="PRO_5042532470" description="Mid2 domain-containing protein" evidence="3">
    <location>
        <begin position="20"/>
        <end position="402"/>
    </location>
</feature>
<feature type="region of interest" description="Disordered" evidence="1">
    <location>
        <begin position="212"/>
        <end position="264"/>
    </location>
</feature>
<evidence type="ECO:0000256" key="3">
    <source>
        <dbReference type="SAM" id="SignalP"/>
    </source>
</evidence>
<feature type="region of interest" description="Disordered" evidence="1">
    <location>
        <begin position="275"/>
        <end position="294"/>
    </location>
</feature>
<evidence type="ECO:0000256" key="1">
    <source>
        <dbReference type="SAM" id="MobiDB-lite"/>
    </source>
</evidence>
<feature type="compositionally biased region" description="Low complexity" evidence="1">
    <location>
        <begin position="142"/>
        <end position="171"/>
    </location>
</feature>
<dbReference type="EMBL" id="JASWJB010000016">
    <property type="protein sequence ID" value="KAK2612458.1"/>
    <property type="molecule type" value="Genomic_DNA"/>
</dbReference>
<evidence type="ECO:0000313" key="5">
    <source>
        <dbReference type="Proteomes" id="UP001251528"/>
    </source>
</evidence>
<feature type="region of interest" description="Disordered" evidence="1">
    <location>
        <begin position="383"/>
        <end position="402"/>
    </location>
</feature>
<dbReference type="CDD" id="cd12087">
    <property type="entry name" value="TM_EGFR-like"/>
    <property type="match status" value="1"/>
</dbReference>
<accession>A0AAJ0CZX1</accession>
<organism evidence="4 5">
    <name type="scientific">Conoideocrella luteorostrata</name>
    <dbReference type="NCBI Taxonomy" id="1105319"/>
    <lineage>
        <taxon>Eukaryota</taxon>
        <taxon>Fungi</taxon>
        <taxon>Dikarya</taxon>
        <taxon>Ascomycota</taxon>
        <taxon>Pezizomycotina</taxon>
        <taxon>Sordariomycetes</taxon>
        <taxon>Hypocreomycetidae</taxon>
        <taxon>Hypocreales</taxon>
        <taxon>Clavicipitaceae</taxon>
        <taxon>Conoideocrella</taxon>
    </lineage>
</organism>
<feature type="region of interest" description="Disordered" evidence="1">
    <location>
        <begin position="133"/>
        <end position="178"/>
    </location>
</feature>
<proteinExistence type="predicted"/>
<feature type="signal peptide" evidence="3">
    <location>
        <begin position="1"/>
        <end position="19"/>
    </location>
</feature>
<feature type="compositionally biased region" description="Polar residues" evidence="1">
    <location>
        <begin position="255"/>
        <end position="264"/>
    </location>
</feature>
<gene>
    <name evidence="4" type="ORF">QQS21_001562</name>
</gene>
<comment type="caution">
    <text evidence="4">The sequence shown here is derived from an EMBL/GenBank/DDBJ whole genome shotgun (WGS) entry which is preliminary data.</text>
</comment>
<dbReference type="AlphaFoldDB" id="A0AAJ0CZX1"/>
<keyword evidence="5" id="KW-1185">Reference proteome</keyword>
<reference evidence="4" key="1">
    <citation type="submission" date="2023-06" db="EMBL/GenBank/DDBJ databases">
        <title>Conoideocrella luteorostrata (Hypocreales: Clavicipitaceae), a potential biocontrol fungus for elongate hemlock scale in United States Christmas tree production areas.</title>
        <authorList>
            <person name="Barrett H."/>
            <person name="Lovett B."/>
            <person name="Macias A.M."/>
            <person name="Stajich J.E."/>
            <person name="Kasson M.T."/>
        </authorList>
    </citation>
    <scope>NUCLEOTIDE SEQUENCE</scope>
    <source>
        <strain evidence="4">ARSEF 14590</strain>
    </source>
</reference>
<keyword evidence="2" id="KW-0472">Membrane</keyword>
<keyword evidence="2" id="KW-1133">Transmembrane helix</keyword>
<keyword evidence="2" id="KW-0812">Transmembrane</keyword>
<evidence type="ECO:0000256" key="2">
    <source>
        <dbReference type="SAM" id="Phobius"/>
    </source>
</evidence>
<keyword evidence="3" id="KW-0732">Signal</keyword>